<name>A0A7W9AYP7_9HYPH</name>
<dbReference type="AlphaFoldDB" id="A0A7W9AYP7"/>
<dbReference type="Proteomes" id="UP000555546">
    <property type="component" value="Unassembled WGS sequence"/>
</dbReference>
<dbReference type="RefSeq" id="WP_210306110.1">
    <property type="nucleotide sequence ID" value="NZ_JACIJG010000010.1"/>
</dbReference>
<keyword evidence="3" id="KW-1185">Reference proteome</keyword>
<evidence type="ECO:0000313" key="3">
    <source>
        <dbReference type="Proteomes" id="UP000555546"/>
    </source>
</evidence>
<gene>
    <name evidence="2" type="ORF">FHS76_002931</name>
</gene>
<dbReference type="InterPro" id="IPR058782">
    <property type="entry name" value="GIY_YIG_3"/>
</dbReference>
<proteinExistence type="predicted"/>
<reference evidence="2 3" key="1">
    <citation type="submission" date="2020-08" db="EMBL/GenBank/DDBJ databases">
        <title>Genomic Encyclopedia of Type Strains, Phase IV (KMG-IV): sequencing the most valuable type-strain genomes for metagenomic binning, comparative biology and taxonomic classification.</title>
        <authorList>
            <person name="Goeker M."/>
        </authorList>
    </citation>
    <scope>NUCLEOTIDE SEQUENCE [LARGE SCALE GENOMIC DNA]</scope>
    <source>
        <strain evidence="2 3">DSM 26944</strain>
    </source>
</reference>
<dbReference type="EMBL" id="JACIJG010000010">
    <property type="protein sequence ID" value="MBB5703040.1"/>
    <property type="molecule type" value="Genomic_DNA"/>
</dbReference>
<accession>A0A7W9AYP7</accession>
<sequence length="113" mass="12719">MLTMQRAELAAAEAPIEAAVSEYLGRLPFLWLPVDDEPGPASLRGYIERNAIALTSGLHEPMIDPPSPSWLGFRSGRDKVRRSGLWNQRHVDENYEPRFLDVLETAIERSTDS</sequence>
<evidence type="ECO:0000313" key="2">
    <source>
        <dbReference type="EMBL" id="MBB5703040.1"/>
    </source>
</evidence>
<comment type="caution">
    <text evidence="2">The sequence shown here is derived from an EMBL/GenBank/DDBJ whole genome shotgun (WGS) entry which is preliminary data.</text>
</comment>
<dbReference type="Pfam" id="PF26468">
    <property type="entry name" value="GIY_YIG_3"/>
    <property type="match status" value="1"/>
</dbReference>
<evidence type="ECO:0000259" key="1">
    <source>
        <dbReference type="Pfam" id="PF26468"/>
    </source>
</evidence>
<organism evidence="2 3">
    <name type="scientific">Brucella daejeonensis</name>
    <dbReference type="NCBI Taxonomy" id="659015"/>
    <lineage>
        <taxon>Bacteria</taxon>
        <taxon>Pseudomonadati</taxon>
        <taxon>Pseudomonadota</taxon>
        <taxon>Alphaproteobacteria</taxon>
        <taxon>Hyphomicrobiales</taxon>
        <taxon>Brucellaceae</taxon>
        <taxon>Brucella/Ochrobactrum group</taxon>
        <taxon>Brucella</taxon>
    </lineage>
</organism>
<protein>
    <recommendedName>
        <fullName evidence="1">GIY-YIG domain-containing protein</fullName>
    </recommendedName>
</protein>
<feature type="domain" description="GIY-YIG" evidence="1">
    <location>
        <begin position="6"/>
        <end position="110"/>
    </location>
</feature>